<protein>
    <submittedName>
        <fullName evidence="10">Diacylglycerol kinase family lipid kinase</fullName>
    </submittedName>
</protein>
<gene>
    <name evidence="10" type="ORF">H9704_00510</name>
</gene>
<dbReference type="PANTHER" id="PTHR12358:SF54">
    <property type="entry name" value="SPHINGOSINE KINASE RELATED PROTEIN"/>
    <property type="match status" value="1"/>
</dbReference>
<dbReference type="Gene3D" id="3.40.50.10330">
    <property type="entry name" value="Probable inorganic polyphosphate/atp-NAD kinase, domain 1"/>
    <property type="match status" value="1"/>
</dbReference>
<evidence type="ECO:0000313" key="11">
    <source>
        <dbReference type="Proteomes" id="UP000823910"/>
    </source>
</evidence>
<evidence type="ECO:0000256" key="7">
    <source>
        <dbReference type="ARBA" id="ARBA00023209"/>
    </source>
</evidence>
<reference evidence="10" key="2">
    <citation type="submission" date="2021-04" db="EMBL/GenBank/DDBJ databases">
        <authorList>
            <person name="Gilroy R."/>
        </authorList>
    </citation>
    <scope>NUCLEOTIDE SEQUENCE</scope>
    <source>
        <strain evidence="10">CHK180-15479</strain>
    </source>
</reference>
<dbReference type="Gene3D" id="2.60.200.40">
    <property type="match status" value="1"/>
</dbReference>
<evidence type="ECO:0000256" key="2">
    <source>
        <dbReference type="ARBA" id="ARBA00005983"/>
    </source>
</evidence>
<evidence type="ECO:0000256" key="5">
    <source>
        <dbReference type="ARBA" id="ARBA00022777"/>
    </source>
</evidence>
<reference evidence="10" key="1">
    <citation type="journal article" date="2021" name="PeerJ">
        <title>Extensive microbial diversity within the chicken gut microbiome revealed by metagenomics and culture.</title>
        <authorList>
            <person name="Gilroy R."/>
            <person name="Ravi A."/>
            <person name="Getino M."/>
            <person name="Pursley I."/>
            <person name="Horton D.L."/>
            <person name="Alikhan N.F."/>
            <person name="Baker D."/>
            <person name="Gharbi K."/>
            <person name="Hall N."/>
            <person name="Watson M."/>
            <person name="Adriaenssens E.M."/>
            <person name="Foster-Nyarko E."/>
            <person name="Jarju S."/>
            <person name="Secka A."/>
            <person name="Antonio M."/>
            <person name="Oren A."/>
            <person name="Chaudhuri R.R."/>
            <person name="La Ragione R."/>
            <person name="Hildebrand F."/>
            <person name="Pallen M.J."/>
        </authorList>
    </citation>
    <scope>NUCLEOTIDE SEQUENCE</scope>
    <source>
        <strain evidence="10">CHK180-15479</strain>
    </source>
</reference>
<dbReference type="PANTHER" id="PTHR12358">
    <property type="entry name" value="SPHINGOSINE KINASE"/>
    <property type="match status" value="1"/>
</dbReference>
<dbReference type="InterPro" id="IPR017438">
    <property type="entry name" value="ATP-NAD_kinase_N"/>
</dbReference>
<evidence type="ECO:0000256" key="4">
    <source>
        <dbReference type="ARBA" id="ARBA00022741"/>
    </source>
</evidence>
<dbReference type="GO" id="GO:0005524">
    <property type="term" value="F:ATP binding"/>
    <property type="evidence" value="ECO:0007669"/>
    <property type="project" value="UniProtKB-KW"/>
</dbReference>
<keyword evidence="6" id="KW-0067">ATP-binding</keyword>
<dbReference type="SUPFAM" id="SSF111331">
    <property type="entry name" value="NAD kinase/diacylglycerol kinase-like"/>
    <property type="match status" value="1"/>
</dbReference>
<dbReference type="Pfam" id="PF00781">
    <property type="entry name" value="DAGK_cat"/>
    <property type="match status" value="1"/>
</dbReference>
<keyword evidence="7" id="KW-0443">Lipid metabolism</keyword>
<comment type="cofactor">
    <cofactor evidence="1">
        <name>Mg(2+)</name>
        <dbReference type="ChEBI" id="CHEBI:18420"/>
    </cofactor>
</comment>
<dbReference type="InterPro" id="IPR045540">
    <property type="entry name" value="YegS/DAGK_C"/>
</dbReference>
<evidence type="ECO:0000256" key="8">
    <source>
        <dbReference type="ARBA" id="ARBA00023264"/>
    </source>
</evidence>
<keyword evidence="7" id="KW-0594">Phospholipid biosynthesis</keyword>
<keyword evidence="8" id="KW-1208">Phospholipid metabolism</keyword>
<dbReference type="EMBL" id="DWWT01000002">
    <property type="protein sequence ID" value="HJC04641.1"/>
    <property type="molecule type" value="Genomic_DNA"/>
</dbReference>
<accession>A0A9D2SFK1</accession>
<dbReference type="SMART" id="SM00046">
    <property type="entry name" value="DAGKc"/>
    <property type="match status" value="1"/>
</dbReference>
<comment type="similarity">
    <text evidence="2">Belongs to the diacylglycerol/lipid kinase family.</text>
</comment>
<sequence>MYNFIVNPNAGSGRGLKAWKAIARYLERHNIEYDVFFTRSSGDARTRARELTEGAREPSCIVVVGGDGTVNETVDGISFHSSVSVGYIPAGTGNDLSRSLRMPAGAVRCLKAQMGSRVTMLDYGVVSFGAQEVFHRRFLVSAGIGFDAAVCRAIADSNSGLRRILSCLRLGKLSYVFVGMRQFFQCRPSKGYIILDGVRKVEFNHILFVSCHIHPSEGGGFFFAPKADGRDGQMNVCVFSHRMRFRLIPVLISAALGRHRKGKGLRNYTCREAKIHTEVPLPVHVDGEFCGAQTDIQAECIQQKIRMMF</sequence>
<evidence type="ECO:0000313" key="10">
    <source>
        <dbReference type="EMBL" id="HJC04641.1"/>
    </source>
</evidence>
<name>A0A9D2SFK1_9FIRM</name>
<keyword evidence="5 10" id="KW-0418">Kinase</keyword>
<evidence type="ECO:0000259" key="9">
    <source>
        <dbReference type="PROSITE" id="PS50146"/>
    </source>
</evidence>
<comment type="caution">
    <text evidence="10">The sequence shown here is derived from an EMBL/GenBank/DDBJ whole genome shotgun (WGS) entry which is preliminary data.</text>
</comment>
<evidence type="ECO:0000256" key="6">
    <source>
        <dbReference type="ARBA" id="ARBA00022840"/>
    </source>
</evidence>
<dbReference type="PROSITE" id="PS50146">
    <property type="entry name" value="DAGK"/>
    <property type="match status" value="1"/>
</dbReference>
<keyword evidence="7" id="KW-0444">Lipid biosynthesis</keyword>
<organism evidence="10 11">
    <name type="scientific">Candidatus Enterocloster excrementipullorum</name>
    <dbReference type="NCBI Taxonomy" id="2838559"/>
    <lineage>
        <taxon>Bacteria</taxon>
        <taxon>Bacillati</taxon>
        <taxon>Bacillota</taxon>
        <taxon>Clostridia</taxon>
        <taxon>Lachnospirales</taxon>
        <taxon>Lachnospiraceae</taxon>
        <taxon>Enterocloster</taxon>
    </lineage>
</organism>
<proteinExistence type="inferred from homology"/>
<feature type="domain" description="DAGKc" evidence="9">
    <location>
        <begin position="1"/>
        <end position="130"/>
    </location>
</feature>
<keyword evidence="4" id="KW-0547">Nucleotide-binding</keyword>
<dbReference type="InterPro" id="IPR050187">
    <property type="entry name" value="Lipid_Phosphate_FormReg"/>
</dbReference>
<dbReference type="Pfam" id="PF19279">
    <property type="entry name" value="YegS_C"/>
    <property type="match status" value="1"/>
</dbReference>
<evidence type="ECO:0000256" key="3">
    <source>
        <dbReference type="ARBA" id="ARBA00022679"/>
    </source>
</evidence>
<dbReference type="AlphaFoldDB" id="A0A9D2SFK1"/>
<dbReference type="GO" id="GO:0016301">
    <property type="term" value="F:kinase activity"/>
    <property type="evidence" value="ECO:0007669"/>
    <property type="project" value="UniProtKB-KW"/>
</dbReference>
<dbReference type="InterPro" id="IPR005218">
    <property type="entry name" value="Diacylglycerol/lipid_kinase"/>
</dbReference>
<dbReference type="InterPro" id="IPR016064">
    <property type="entry name" value="NAD/diacylglycerol_kinase_sf"/>
</dbReference>
<evidence type="ECO:0000256" key="1">
    <source>
        <dbReference type="ARBA" id="ARBA00001946"/>
    </source>
</evidence>
<dbReference type="GO" id="GO:0008654">
    <property type="term" value="P:phospholipid biosynthetic process"/>
    <property type="evidence" value="ECO:0007669"/>
    <property type="project" value="UniProtKB-KW"/>
</dbReference>
<dbReference type="InterPro" id="IPR001206">
    <property type="entry name" value="Diacylglycerol_kinase_cat_dom"/>
</dbReference>
<dbReference type="NCBIfam" id="TIGR00147">
    <property type="entry name" value="YegS/Rv2252/BmrU family lipid kinase"/>
    <property type="match status" value="1"/>
</dbReference>
<keyword evidence="3" id="KW-0808">Transferase</keyword>
<dbReference type="Proteomes" id="UP000823910">
    <property type="component" value="Unassembled WGS sequence"/>
</dbReference>